<dbReference type="PANTHER" id="PTHR43569">
    <property type="entry name" value="AMIDOHYDROLASE"/>
    <property type="match status" value="1"/>
</dbReference>
<dbReference type="EMBL" id="LAZR01019933">
    <property type="protein sequence ID" value="KKL90731.1"/>
    <property type="molecule type" value="Genomic_DNA"/>
</dbReference>
<dbReference type="PANTHER" id="PTHR43569:SF2">
    <property type="entry name" value="AMIDOHYDROLASE-RELATED DOMAIN-CONTAINING PROTEIN"/>
    <property type="match status" value="1"/>
</dbReference>
<feature type="domain" description="Amidohydrolase-related" evidence="2">
    <location>
        <begin position="6"/>
        <end position="254"/>
    </location>
</feature>
<protein>
    <recommendedName>
        <fullName evidence="2">Amidohydrolase-related domain-containing protein</fullName>
    </recommendedName>
</protein>
<dbReference type="InterPro" id="IPR006680">
    <property type="entry name" value="Amidohydro-rel"/>
</dbReference>
<gene>
    <name evidence="3" type="ORF">LCGC14_1901750</name>
</gene>
<reference evidence="3" key="1">
    <citation type="journal article" date="2015" name="Nature">
        <title>Complex archaea that bridge the gap between prokaryotes and eukaryotes.</title>
        <authorList>
            <person name="Spang A."/>
            <person name="Saw J.H."/>
            <person name="Jorgensen S.L."/>
            <person name="Zaremba-Niedzwiedzka K."/>
            <person name="Martijn J."/>
            <person name="Lind A.E."/>
            <person name="van Eijk R."/>
            <person name="Schleper C."/>
            <person name="Guy L."/>
            <person name="Ettema T.J."/>
        </authorList>
    </citation>
    <scope>NUCLEOTIDE SEQUENCE</scope>
</reference>
<proteinExistence type="inferred from homology"/>
<evidence type="ECO:0000313" key="3">
    <source>
        <dbReference type="EMBL" id="KKL90731.1"/>
    </source>
</evidence>
<accession>A0A0F9GJP7</accession>
<dbReference type="SUPFAM" id="SSF51556">
    <property type="entry name" value="Metallo-dependent hydrolases"/>
    <property type="match status" value="1"/>
</dbReference>
<comment type="caution">
    <text evidence="3">The sequence shown here is derived from an EMBL/GenBank/DDBJ whole genome shotgun (WGS) entry which is preliminary data.</text>
</comment>
<sequence>MSERIIDPHVHFFNLVQGQYDWLQGNNPVPWPNLATIKAPITAAQLQQQTQFELAGLVHIEAGYDNQQPINELYWLAEHLAGQNYKAVSFAHINNHPADFDAAITALTHPSLVGIRDITEGADAARLKHARCLDNLALLASKQLIFEAQFAIENLAITQQMVNYCQQLPHLQLVINHAGLPNDLPQWQQGISQLAKITNCRIKFSGFELLPALTQTQQQQCFDFIIKHFGLQRVMFASNFPVCQINASYQQCWQSHFKRCTSDNMWSQLSYKNAQHCYQV</sequence>
<dbReference type="Pfam" id="PF04909">
    <property type="entry name" value="Amidohydro_2"/>
    <property type="match status" value="1"/>
</dbReference>
<dbReference type="GO" id="GO:0016787">
    <property type="term" value="F:hydrolase activity"/>
    <property type="evidence" value="ECO:0007669"/>
    <property type="project" value="InterPro"/>
</dbReference>
<dbReference type="InterPro" id="IPR052350">
    <property type="entry name" value="Metallo-dep_Lactonases"/>
</dbReference>
<dbReference type="AlphaFoldDB" id="A0A0F9GJP7"/>
<name>A0A0F9GJP7_9ZZZZ</name>
<evidence type="ECO:0000259" key="2">
    <source>
        <dbReference type="Pfam" id="PF04909"/>
    </source>
</evidence>
<organism evidence="3">
    <name type="scientific">marine sediment metagenome</name>
    <dbReference type="NCBI Taxonomy" id="412755"/>
    <lineage>
        <taxon>unclassified sequences</taxon>
        <taxon>metagenomes</taxon>
        <taxon>ecological metagenomes</taxon>
    </lineage>
</organism>
<dbReference type="Gene3D" id="3.20.20.140">
    <property type="entry name" value="Metal-dependent hydrolases"/>
    <property type="match status" value="1"/>
</dbReference>
<dbReference type="InterPro" id="IPR032466">
    <property type="entry name" value="Metal_Hydrolase"/>
</dbReference>
<comment type="similarity">
    <text evidence="1">Belongs to the metallo-dependent hydrolases superfamily.</text>
</comment>
<evidence type="ECO:0000256" key="1">
    <source>
        <dbReference type="ARBA" id="ARBA00038310"/>
    </source>
</evidence>